<evidence type="ECO:0000256" key="1">
    <source>
        <dbReference type="ARBA" id="ARBA00004651"/>
    </source>
</evidence>
<dbReference type="PANTHER" id="PTHR45772:SF1">
    <property type="entry name" value="ABC TRANSPORTER ATP-BINDING PROTEIN"/>
    <property type="match status" value="1"/>
</dbReference>
<evidence type="ECO:0000256" key="6">
    <source>
        <dbReference type="ARBA" id="ARBA00022840"/>
    </source>
</evidence>
<keyword evidence="6 11" id="KW-0067">ATP-binding</keyword>
<feature type="transmembrane region" description="Helical" evidence="9">
    <location>
        <begin position="306"/>
        <end position="328"/>
    </location>
</feature>
<dbReference type="PROSITE" id="PS50893">
    <property type="entry name" value="ABC_TRANSPORTER_2"/>
    <property type="match status" value="1"/>
</dbReference>
<keyword evidence="4 9" id="KW-0812">Transmembrane</keyword>
<dbReference type="InterPro" id="IPR043428">
    <property type="entry name" value="LivM-like"/>
</dbReference>
<dbReference type="RefSeq" id="WP_148766549.1">
    <property type="nucleotide sequence ID" value="NZ_VSRQ01000008.1"/>
</dbReference>
<dbReference type="CDD" id="cd06581">
    <property type="entry name" value="TM_PBP1_LivM_like"/>
    <property type="match status" value="1"/>
</dbReference>
<dbReference type="InterPro" id="IPR001851">
    <property type="entry name" value="ABC_transp_permease"/>
</dbReference>
<protein>
    <submittedName>
        <fullName evidence="11">ATP-binding cassette domain-containing protein</fullName>
    </submittedName>
</protein>
<evidence type="ECO:0000256" key="9">
    <source>
        <dbReference type="SAM" id="Phobius"/>
    </source>
</evidence>
<name>A0A5D3F9U2_9ACTN</name>
<comment type="caution">
    <text evidence="11">The sequence shown here is derived from an EMBL/GenBank/DDBJ whole genome shotgun (WGS) entry which is preliminary data.</text>
</comment>
<dbReference type="AlphaFoldDB" id="A0A5D3F9U2"/>
<evidence type="ECO:0000256" key="7">
    <source>
        <dbReference type="ARBA" id="ARBA00022989"/>
    </source>
</evidence>
<evidence type="ECO:0000256" key="2">
    <source>
        <dbReference type="ARBA" id="ARBA00022448"/>
    </source>
</evidence>
<accession>A0A5D3F9U2</accession>
<feature type="transmembrane region" description="Helical" evidence="9">
    <location>
        <begin position="57"/>
        <end position="75"/>
    </location>
</feature>
<keyword evidence="7 9" id="KW-1133">Transmembrane helix</keyword>
<dbReference type="InterPro" id="IPR003439">
    <property type="entry name" value="ABC_transporter-like_ATP-bd"/>
</dbReference>
<organism evidence="11 12">
    <name type="scientific">Actinomadura decatromicini</name>
    <dbReference type="NCBI Taxonomy" id="2604572"/>
    <lineage>
        <taxon>Bacteria</taxon>
        <taxon>Bacillati</taxon>
        <taxon>Actinomycetota</taxon>
        <taxon>Actinomycetes</taxon>
        <taxon>Streptosporangiales</taxon>
        <taxon>Thermomonosporaceae</taxon>
        <taxon>Actinomadura</taxon>
    </lineage>
</organism>
<keyword evidence="2" id="KW-0813">Transport</keyword>
<evidence type="ECO:0000313" key="11">
    <source>
        <dbReference type="EMBL" id="TYK44450.1"/>
    </source>
</evidence>
<feature type="transmembrane region" description="Helical" evidence="9">
    <location>
        <begin position="81"/>
        <end position="101"/>
    </location>
</feature>
<evidence type="ECO:0000313" key="12">
    <source>
        <dbReference type="Proteomes" id="UP000323505"/>
    </source>
</evidence>
<dbReference type="InterPro" id="IPR027417">
    <property type="entry name" value="P-loop_NTPase"/>
</dbReference>
<keyword evidence="8 9" id="KW-0472">Membrane</keyword>
<evidence type="ECO:0000256" key="5">
    <source>
        <dbReference type="ARBA" id="ARBA00022741"/>
    </source>
</evidence>
<dbReference type="InterPro" id="IPR051120">
    <property type="entry name" value="ABC_AA/LPS_Transport"/>
</dbReference>
<feature type="transmembrane region" description="Helical" evidence="9">
    <location>
        <begin position="108"/>
        <end position="128"/>
    </location>
</feature>
<dbReference type="Proteomes" id="UP000323505">
    <property type="component" value="Unassembled WGS sequence"/>
</dbReference>
<reference evidence="11 12" key="1">
    <citation type="submission" date="2019-08" db="EMBL/GenBank/DDBJ databases">
        <title>Actinomadura sp. nov. CYP1-5 isolated from mountain soil.</title>
        <authorList>
            <person name="Songsumanus A."/>
            <person name="Kuncharoen N."/>
            <person name="Kudo T."/>
            <person name="Yuki M."/>
            <person name="Igarashi Y."/>
            <person name="Tanasupawat S."/>
        </authorList>
    </citation>
    <scope>NUCLEOTIDE SEQUENCE [LARGE SCALE GENOMIC DNA]</scope>
    <source>
        <strain evidence="11 12">CYP1-5</strain>
    </source>
</reference>
<feature type="transmembrane region" description="Helical" evidence="9">
    <location>
        <begin position="182"/>
        <end position="202"/>
    </location>
</feature>
<sequence>MTTLSASRDNPSGGNPSGGKAAAPALLRGGRPLAGALLIVLVLVAPLLGLNDYWARTVLLVAILSLQVSGLNIVLGYAGELAVGQVFLYAVGAYVTGYLGVSHGITDAGVIVVCAIACAVVVGLITGIPGLRLGGWSLAMLTFFLVLIIPNLVKVLESFTGGANGLAPPVPTLFGTPLGRDALYMLIVAVTAVWFLVARNLILSRHGNAFLVLKQSPVLAGSLGISVFRLKLLVYVTGAIPACLAGVMFAWLDGFIAPETFTFTMALSILAASIVGGSTSIYGALAGAAIVQLGQQSFSSFQDWQLLIYGAFLLVAGILLADGLTGLVRGRVRRVARRFGVPAPAPAPADAGPADTGPADLGALTGARLRTKALCKSFGGNQALREVTVEAEPGQVTALIGPNASGKTTLLNLVCGFYRPTSGTVELGGRELGGQRPYRIARAGIARTFQTPLIPSGMTTKAFVATGRYVSHRVRVPAAVLRLPAFRRGFAADDAEAVRLLGLLGIADVADREVDSLPLGTRRLVEVARALAARPAVFLFDEVGSGLDEGDLAGLERAIRMIRDAGGTVVLVEHNFPLVLGLADRIHVLSQGGLLVSGTPAEIQADPRVLAEYTGSDAAGKTTGGEG</sequence>
<keyword evidence="12" id="KW-1185">Reference proteome</keyword>
<keyword evidence="3" id="KW-1003">Cell membrane</keyword>
<keyword evidence="5" id="KW-0547">Nucleotide-binding</keyword>
<dbReference type="GO" id="GO:0005524">
    <property type="term" value="F:ATP binding"/>
    <property type="evidence" value="ECO:0007669"/>
    <property type="project" value="UniProtKB-KW"/>
</dbReference>
<evidence type="ECO:0000256" key="4">
    <source>
        <dbReference type="ARBA" id="ARBA00022692"/>
    </source>
</evidence>
<dbReference type="Gene3D" id="3.40.50.300">
    <property type="entry name" value="P-loop containing nucleotide triphosphate hydrolases"/>
    <property type="match status" value="1"/>
</dbReference>
<dbReference type="GO" id="GO:0016887">
    <property type="term" value="F:ATP hydrolysis activity"/>
    <property type="evidence" value="ECO:0007669"/>
    <property type="project" value="InterPro"/>
</dbReference>
<feature type="transmembrane region" description="Helical" evidence="9">
    <location>
        <begin position="134"/>
        <end position="153"/>
    </location>
</feature>
<proteinExistence type="predicted"/>
<dbReference type="InterPro" id="IPR003593">
    <property type="entry name" value="AAA+_ATPase"/>
</dbReference>
<dbReference type="GO" id="GO:0005886">
    <property type="term" value="C:plasma membrane"/>
    <property type="evidence" value="ECO:0007669"/>
    <property type="project" value="UniProtKB-SubCell"/>
</dbReference>
<dbReference type="PANTHER" id="PTHR45772">
    <property type="entry name" value="CONSERVED COMPONENT OF ABC TRANSPORTER FOR NATURAL AMINO ACIDS-RELATED"/>
    <property type="match status" value="1"/>
</dbReference>
<feature type="transmembrane region" description="Helical" evidence="9">
    <location>
        <begin position="264"/>
        <end position="294"/>
    </location>
</feature>
<comment type="subcellular location">
    <subcellularLocation>
        <location evidence="1">Cell membrane</location>
        <topology evidence="1">Multi-pass membrane protein</topology>
    </subcellularLocation>
</comment>
<evidence type="ECO:0000256" key="8">
    <source>
        <dbReference type="ARBA" id="ARBA00023136"/>
    </source>
</evidence>
<feature type="domain" description="ABC transporter" evidence="10">
    <location>
        <begin position="369"/>
        <end position="616"/>
    </location>
</feature>
<evidence type="ECO:0000259" key="10">
    <source>
        <dbReference type="PROSITE" id="PS50893"/>
    </source>
</evidence>
<dbReference type="SMART" id="SM00382">
    <property type="entry name" value="AAA"/>
    <property type="match status" value="1"/>
</dbReference>
<dbReference type="Pfam" id="PF00005">
    <property type="entry name" value="ABC_tran"/>
    <property type="match status" value="1"/>
</dbReference>
<dbReference type="Pfam" id="PF02653">
    <property type="entry name" value="BPD_transp_2"/>
    <property type="match status" value="1"/>
</dbReference>
<dbReference type="EMBL" id="VSRQ01000008">
    <property type="protein sequence ID" value="TYK44450.1"/>
    <property type="molecule type" value="Genomic_DNA"/>
</dbReference>
<feature type="transmembrane region" description="Helical" evidence="9">
    <location>
        <begin position="33"/>
        <end position="50"/>
    </location>
</feature>
<dbReference type="SUPFAM" id="SSF52540">
    <property type="entry name" value="P-loop containing nucleoside triphosphate hydrolases"/>
    <property type="match status" value="1"/>
</dbReference>
<gene>
    <name evidence="11" type="ORF">FXF68_33815</name>
</gene>
<feature type="transmembrane region" description="Helical" evidence="9">
    <location>
        <begin position="232"/>
        <end position="252"/>
    </location>
</feature>
<evidence type="ECO:0000256" key="3">
    <source>
        <dbReference type="ARBA" id="ARBA00022475"/>
    </source>
</evidence>
<dbReference type="GO" id="GO:0015658">
    <property type="term" value="F:branched-chain amino acid transmembrane transporter activity"/>
    <property type="evidence" value="ECO:0007669"/>
    <property type="project" value="InterPro"/>
</dbReference>